<dbReference type="SUPFAM" id="SSF52518">
    <property type="entry name" value="Thiamin diphosphate-binding fold (THDP-binding)"/>
    <property type="match status" value="1"/>
</dbReference>
<proteinExistence type="predicted"/>
<accession>A0A645FY61</accession>
<evidence type="ECO:0000313" key="1">
    <source>
        <dbReference type="EMBL" id="MPN16843.1"/>
    </source>
</evidence>
<protein>
    <recommendedName>
        <fullName evidence="2">Thiamine pyrophosphate enzyme TPP-binding domain-containing protein</fullName>
    </recommendedName>
</protein>
<organism evidence="1">
    <name type="scientific">bioreactor metagenome</name>
    <dbReference type="NCBI Taxonomy" id="1076179"/>
    <lineage>
        <taxon>unclassified sequences</taxon>
        <taxon>metagenomes</taxon>
        <taxon>ecological metagenomes</taxon>
    </lineage>
</organism>
<dbReference type="AlphaFoldDB" id="A0A645FY61"/>
<evidence type="ECO:0008006" key="2">
    <source>
        <dbReference type="Google" id="ProtNLM"/>
    </source>
</evidence>
<reference evidence="1" key="1">
    <citation type="submission" date="2019-08" db="EMBL/GenBank/DDBJ databases">
        <authorList>
            <person name="Kucharzyk K."/>
            <person name="Murdoch R.W."/>
            <person name="Higgins S."/>
            <person name="Loffler F."/>
        </authorList>
    </citation>
    <scope>NUCLEOTIDE SEQUENCE</scope>
</reference>
<dbReference type="Gene3D" id="3.40.50.970">
    <property type="match status" value="1"/>
</dbReference>
<dbReference type="EMBL" id="VSSQ01063843">
    <property type="protein sequence ID" value="MPN16843.1"/>
    <property type="molecule type" value="Genomic_DNA"/>
</dbReference>
<gene>
    <name evidence="1" type="ORF">SDC9_164190</name>
</gene>
<sequence length="90" mass="10092">MIAQLEGAHYVERVSVDTVPNVAKTKQAIKKAFQNAIAGKGYNLVEVLSICPTNWGLNPQESMDWLRNNMIPFYELGVKKDKDAQVKEAK</sequence>
<dbReference type="InterPro" id="IPR029061">
    <property type="entry name" value="THDP-binding"/>
</dbReference>
<name>A0A645FY61_9ZZZZ</name>
<comment type="caution">
    <text evidence="1">The sequence shown here is derived from an EMBL/GenBank/DDBJ whole genome shotgun (WGS) entry which is preliminary data.</text>
</comment>